<dbReference type="InterPro" id="IPR011008">
    <property type="entry name" value="Dimeric_a/b-barrel"/>
</dbReference>
<evidence type="ECO:0000256" key="2">
    <source>
        <dbReference type="SAM" id="SignalP"/>
    </source>
</evidence>
<dbReference type="Pfam" id="PF07876">
    <property type="entry name" value="Dabb"/>
    <property type="match status" value="1"/>
</dbReference>
<dbReference type="InterPro" id="IPR013097">
    <property type="entry name" value="Dabb"/>
</dbReference>
<organism evidence="4 5">
    <name type="scientific">Sinomicrobium oceani</name>
    <dbReference type="NCBI Taxonomy" id="1150368"/>
    <lineage>
        <taxon>Bacteria</taxon>
        <taxon>Pseudomonadati</taxon>
        <taxon>Bacteroidota</taxon>
        <taxon>Flavobacteriia</taxon>
        <taxon>Flavobacteriales</taxon>
        <taxon>Flavobacteriaceae</taxon>
        <taxon>Sinomicrobium</taxon>
    </lineage>
</organism>
<dbReference type="Proteomes" id="UP000182248">
    <property type="component" value="Unassembled WGS sequence"/>
</dbReference>
<proteinExistence type="predicted"/>
<dbReference type="STRING" id="1150368.SAMN02927921_02703"/>
<feature type="chain" id="PRO_5013312574" evidence="2">
    <location>
        <begin position="25"/>
        <end position="138"/>
    </location>
</feature>
<dbReference type="AlphaFoldDB" id="A0A1K1QNH7"/>
<gene>
    <name evidence="4" type="ORF">SAMN02927921_02703</name>
</gene>
<sequence length="138" mass="15715">MKRRNFVKTATAAVAAGTVVPAWAGGHPEKESPAAESVVNHYVLFWLRKDLTEDQVEEFAGFFEMLRTVPGIHKFYYGKPAGSKPRDVVDNSFTYNLMIQFKTLEELEVYGVHPTHMEAIAQYSHFWEKVVVHDSVLK</sequence>
<dbReference type="NCBIfam" id="TIGR01409">
    <property type="entry name" value="TAT_signal_seq"/>
    <property type="match status" value="1"/>
</dbReference>
<evidence type="ECO:0000313" key="4">
    <source>
        <dbReference type="EMBL" id="SFW61252.1"/>
    </source>
</evidence>
<feature type="domain" description="Stress-response A/B barrel" evidence="3">
    <location>
        <begin position="39"/>
        <end position="135"/>
    </location>
</feature>
<comment type="subunit">
    <text evidence="1">Homodimer.</text>
</comment>
<evidence type="ECO:0000313" key="5">
    <source>
        <dbReference type="Proteomes" id="UP000182248"/>
    </source>
</evidence>
<dbReference type="SUPFAM" id="SSF54909">
    <property type="entry name" value="Dimeric alpha+beta barrel"/>
    <property type="match status" value="1"/>
</dbReference>
<dbReference type="PROSITE" id="PS51502">
    <property type="entry name" value="S_R_A_B_BARREL"/>
    <property type="match status" value="1"/>
</dbReference>
<protein>
    <submittedName>
        <fullName evidence="4">Tat (Twin-arginine translocation) pathway signal sequence</fullName>
    </submittedName>
</protein>
<keyword evidence="2" id="KW-0732">Signal</keyword>
<reference evidence="4 5" key="1">
    <citation type="submission" date="2016-11" db="EMBL/GenBank/DDBJ databases">
        <authorList>
            <person name="Jaros S."/>
            <person name="Januszkiewicz K."/>
            <person name="Wedrychowicz H."/>
        </authorList>
    </citation>
    <scope>NUCLEOTIDE SEQUENCE [LARGE SCALE GENOMIC DNA]</scope>
    <source>
        <strain evidence="4 5">CGMCC 1.12145</strain>
    </source>
</reference>
<dbReference type="EMBL" id="FPJE01000014">
    <property type="protein sequence ID" value="SFW61252.1"/>
    <property type="molecule type" value="Genomic_DNA"/>
</dbReference>
<dbReference type="InterPro" id="IPR019546">
    <property type="entry name" value="TAT_signal_bac_arc"/>
</dbReference>
<dbReference type="OrthoDB" id="7189263at2"/>
<dbReference type="Gene3D" id="3.30.70.100">
    <property type="match status" value="1"/>
</dbReference>
<keyword evidence="5" id="KW-1185">Reference proteome</keyword>
<dbReference type="PANTHER" id="PTHR33178">
    <property type="match status" value="1"/>
</dbReference>
<evidence type="ECO:0000256" key="1">
    <source>
        <dbReference type="ARBA" id="ARBA00011738"/>
    </source>
</evidence>
<accession>A0A1K1QNH7</accession>
<dbReference type="InterPro" id="IPR044662">
    <property type="entry name" value="HS1/DABB1-like"/>
</dbReference>
<dbReference type="SMART" id="SM00886">
    <property type="entry name" value="Dabb"/>
    <property type="match status" value="1"/>
</dbReference>
<feature type="signal peptide" evidence="2">
    <location>
        <begin position="1"/>
        <end position="24"/>
    </location>
</feature>
<dbReference type="RefSeq" id="WP_072317915.1">
    <property type="nucleotide sequence ID" value="NZ_FPJE01000014.1"/>
</dbReference>
<name>A0A1K1QNH7_9FLAO</name>
<dbReference type="PANTHER" id="PTHR33178:SF10">
    <property type="entry name" value="STRESS-RESPONSE A_B BARREL DOMAIN-CONTAINING PROTEIN"/>
    <property type="match status" value="1"/>
</dbReference>
<evidence type="ECO:0000259" key="3">
    <source>
        <dbReference type="PROSITE" id="PS51502"/>
    </source>
</evidence>